<evidence type="ECO:0000259" key="1">
    <source>
        <dbReference type="Pfam" id="PF01979"/>
    </source>
</evidence>
<accession>A0ABV1HPM6</accession>
<gene>
    <name evidence="2" type="ORF">WMO41_14040</name>
</gene>
<dbReference type="SUPFAM" id="SSF51338">
    <property type="entry name" value="Composite domain of metallo-dependent hydrolases"/>
    <property type="match status" value="1"/>
</dbReference>
<dbReference type="Pfam" id="PF01979">
    <property type="entry name" value="Amidohydro_1"/>
    <property type="match status" value="1"/>
</dbReference>
<reference evidence="2 3" key="1">
    <citation type="submission" date="2024-03" db="EMBL/GenBank/DDBJ databases">
        <title>Human intestinal bacterial collection.</title>
        <authorList>
            <person name="Pauvert C."/>
            <person name="Hitch T.C.A."/>
            <person name="Clavel T."/>
        </authorList>
    </citation>
    <scope>NUCLEOTIDE SEQUENCE [LARGE SCALE GENOMIC DNA]</scope>
    <source>
        <strain evidence="2 3">CLA-AP-H27</strain>
    </source>
</reference>
<dbReference type="Gene3D" id="3.20.20.140">
    <property type="entry name" value="Metal-dependent hydrolases"/>
    <property type="match status" value="1"/>
</dbReference>
<keyword evidence="2" id="KW-0378">Hydrolase</keyword>
<dbReference type="RefSeq" id="WP_349230299.1">
    <property type="nucleotide sequence ID" value="NZ_JBBMFJ010000036.1"/>
</dbReference>
<proteinExistence type="predicted"/>
<evidence type="ECO:0000313" key="3">
    <source>
        <dbReference type="Proteomes" id="UP001437460"/>
    </source>
</evidence>
<dbReference type="InterPro" id="IPR006680">
    <property type="entry name" value="Amidohydro-rel"/>
</dbReference>
<dbReference type="EMBL" id="JBBMFJ010000036">
    <property type="protein sequence ID" value="MEQ2564270.1"/>
    <property type="molecule type" value="Genomic_DNA"/>
</dbReference>
<dbReference type="InterPro" id="IPR011059">
    <property type="entry name" value="Metal-dep_hydrolase_composite"/>
</dbReference>
<dbReference type="InterPro" id="IPR020043">
    <property type="entry name" value="Deacetylase_Atu3266-like"/>
</dbReference>
<dbReference type="NCBIfam" id="NF009060">
    <property type="entry name" value="PRK12394.1"/>
    <property type="match status" value="1"/>
</dbReference>
<comment type="caution">
    <text evidence="2">The sequence shown here is derived from an EMBL/GenBank/DDBJ whole genome shotgun (WGS) entry which is preliminary data.</text>
</comment>
<name>A0ABV1HPM6_9FIRM</name>
<dbReference type="PANTHER" id="PTHR42717">
    <property type="entry name" value="DIHYDROOROTASE-RELATED"/>
    <property type="match status" value="1"/>
</dbReference>
<feature type="domain" description="Amidohydrolase-related" evidence="1">
    <location>
        <begin position="49"/>
        <end position="368"/>
    </location>
</feature>
<dbReference type="PANTHER" id="PTHR42717:SF1">
    <property type="entry name" value="IMIDAZOLONEPROPIONASE AND RELATED AMIDOHYDROLASES"/>
    <property type="match status" value="1"/>
</dbReference>
<keyword evidence="3" id="KW-1185">Reference proteome</keyword>
<dbReference type="InterPro" id="IPR032466">
    <property type="entry name" value="Metal_Hydrolase"/>
</dbReference>
<sequence length="376" mass="41348">MDFLIKNGTIYDPAQHKAWKGDIALVEGKIAAPEEGHQYRQVIDAEGCIVTSGLIDYHVHYMRGASEGGVQADVVSFCSGITTVVDGGTAGTGMYEHIYRTIVANSQVRFLNLLLAASGGQSNNQYPENLDPALMDEKKIVEFFKKYPDNLVGLKTRISHGIIEADKVEASIRRTVEIAEKAGTRVVVHVTDCPVDLDQLASWLRPGDVICHIYQGKDHTCIGEDGKVLAGLLEARKRGVLFDACNGRSNFDLEVCQASIRQGFVPDVISSDINSSSCFIQPLHSLPRILSKFVDFGMDWKDVLDCATKKPAELIGMPELASMAEGTTADIVILKHKEKEMQYTDLAEHTFTGHQVFVPQMTFKDGECVYCQADFA</sequence>
<dbReference type="SUPFAM" id="SSF51556">
    <property type="entry name" value="Metallo-dependent hydrolases"/>
    <property type="match status" value="1"/>
</dbReference>
<dbReference type="Proteomes" id="UP001437460">
    <property type="component" value="Unassembled WGS sequence"/>
</dbReference>
<evidence type="ECO:0000313" key="2">
    <source>
        <dbReference type="EMBL" id="MEQ2564270.1"/>
    </source>
</evidence>
<dbReference type="Gene3D" id="2.30.40.10">
    <property type="entry name" value="Urease, subunit C, domain 1"/>
    <property type="match status" value="1"/>
</dbReference>
<organism evidence="2 3">
    <name type="scientific">Ventrimonas faecis</name>
    <dbReference type="NCBI Taxonomy" id="3133170"/>
    <lineage>
        <taxon>Bacteria</taxon>
        <taxon>Bacillati</taxon>
        <taxon>Bacillota</taxon>
        <taxon>Clostridia</taxon>
        <taxon>Lachnospirales</taxon>
        <taxon>Lachnospiraceae</taxon>
        <taxon>Ventrimonas</taxon>
    </lineage>
</organism>
<protein>
    <submittedName>
        <fullName evidence="2">Metallo-dependent hydrolase</fullName>
    </submittedName>
</protein>
<dbReference type="GO" id="GO:0016787">
    <property type="term" value="F:hydrolase activity"/>
    <property type="evidence" value="ECO:0007669"/>
    <property type="project" value="UniProtKB-KW"/>
</dbReference>